<dbReference type="PANTHER" id="PTHR43537">
    <property type="entry name" value="TRANSCRIPTIONAL REGULATOR, GNTR FAMILY"/>
    <property type="match status" value="1"/>
</dbReference>
<dbReference type="InterPro" id="IPR036388">
    <property type="entry name" value="WH-like_DNA-bd_sf"/>
</dbReference>
<dbReference type="AlphaFoldDB" id="A0A6M8UBB4"/>
<dbReference type="GO" id="GO:0003677">
    <property type="term" value="F:DNA binding"/>
    <property type="evidence" value="ECO:0007669"/>
    <property type="project" value="UniProtKB-KW"/>
</dbReference>
<keyword evidence="3" id="KW-0804">Transcription</keyword>
<keyword evidence="1" id="KW-0805">Transcription regulation</keyword>
<evidence type="ECO:0000313" key="6">
    <source>
        <dbReference type="Proteomes" id="UP000505325"/>
    </source>
</evidence>
<dbReference type="RefSeq" id="WP_173636173.1">
    <property type="nucleotide sequence ID" value="NZ_CP054212.1"/>
</dbReference>
<dbReference type="Proteomes" id="UP000505325">
    <property type="component" value="Chromosome"/>
</dbReference>
<dbReference type="Gene3D" id="1.20.120.530">
    <property type="entry name" value="GntR ligand-binding domain-like"/>
    <property type="match status" value="1"/>
</dbReference>
<dbReference type="GO" id="GO:0003700">
    <property type="term" value="F:DNA-binding transcription factor activity"/>
    <property type="evidence" value="ECO:0007669"/>
    <property type="project" value="InterPro"/>
</dbReference>
<feature type="domain" description="HTH gntR-type" evidence="4">
    <location>
        <begin position="14"/>
        <end position="81"/>
    </location>
</feature>
<keyword evidence="2" id="KW-0238">DNA-binding</keyword>
<dbReference type="SUPFAM" id="SSF46785">
    <property type="entry name" value="Winged helix' DNA-binding domain"/>
    <property type="match status" value="1"/>
</dbReference>
<organism evidence="5 6">
    <name type="scientific">Paramixta manurensis</name>
    <dbReference type="NCBI Taxonomy" id="2740817"/>
    <lineage>
        <taxon>Bacteria</taxon>
        <taxon>Pseudomonadati</taxon>
        <taxon>Pseudomonadota</taxon>
        <taxon>Gammaproteobacteria</taxon>
        <taxon>Enterobacterales</taxon>
        <taxon>Erwiniaceae</taxon>
        <taxon>Paramixta</taxon>
    </lineage>
</organism>
<accession>A0A6M8UBB4</accession>
<reference evidence="5 6" key="1">
    <citation type="submission" date="2020-06" db="EMBL/GenBank/DDBJ databases">
        <title>Genome sequence of Paramixta manurensis strain PD-1.</title>
        <authorList>
            <person name="Lee C.W."/>
            <person name="Kim J."/>
        </authorList>
    </citation>
    <scope>NUCLEOTIDE SEQUENCE [LARGE SCALE GENOMIC DNA]</scope>
    <source>
        <strain evidence="5 6">PD-1</strain>
    </source>
</reference>
<gene>
    <name evidence="5" type="ORF">PMPD1_1884</name>
</gene>
<dbReference type="SMART" id="SM00895">
    <property type="entry name" value="FCD"/>
    <property type="match status" value="1"/>
</dbReference>
<sequence>MESGTEFPENTRTLSLNELAYLRFKQALITLVYKPGDYLNTAQVMADLEMGRTPINQAIHRLAAEGLLQVIPRKGVMVSPLSIDDALELIEVRLANEALCIRLAVQRISEEDIRYLRQLNLQIDRARQQRDRINMMLLDRQFHHHLATVAANRRLIDILSVIHAQAQRFWATTLSNEVHMHEVIDEHNAIIEALAAGDATAADSATRAHIMSFKQALVAR</sequence>
<dbReference type="InterPro" id="IPR000524">
    <property type="entry name" value="Tscrpt_reg_HTH_GntR"/>
</dbReference>
<dbReference type="Pfam" id="PF07729">
    <property type="entry name" value="FCD"/>
    <property type="match status" value="1"/>
</dbReference>
<evidence type="ECO:0000256" key="3">
    <source>
        <dbReference type="ARBA" id="ARBA00023163"/>
    </source>
</evidence>
<proteinExistence type="predicted"/>
<name>A0A6M8UBB4_9GAMM</name>
<protein>
    <submittedName>
        <fullName evidence="5">GntR family transcriptional regulator</fullName>
    </submittedName>
</protein>
<dbReference type="InterPro" id="IPR011711">
    <property type="entry name" value="GntR_C"/>
</dbReference>
<dbReference type="EMBL" id="CP054212">
    <property type="protein sequence ID" value="QKJ86834.1"/>
    <property type="molecule type" value="Genomic_DNA"/>
</dbReference>
<evidence type="ECO:0000256" key="1">
    <source>
        <dbReference type="ARBA" id="ARBA00023015"/>
    </source>
</evidence>
<dbReference type="InterPro" id="IPR036390">
    <property type="entry name" value="WH_DNA-bd_sf"/>
</dbReference>
<evidence type="ECO:0000256" key="2">
    <source>
        <dbReference type="ARBA" id="ARBA00023125"/>
    </source>
</evidence>
<dbReference type="PROSITE" id="PS50949">
    <property type="entry name" value="HTH_GNTR"/>
    <property type="match status" value="1"/>
</dbReference>
<dbReference type="PANTHER" id="PTHR43537:SF45">
    <property type="entry name" value="GNTR FAMILY REGULATORY PROTEIN"/>
    <property type="match status" value="1"/>
</dbReference>
<evidence type="ECO:0000259" key="4">
    <source>
        <dbReference type="PROSITE" id="PS50949"/>
    </source>
</evidence>
<dbReference type="KEGG" id="pmak:PMPD1_1884"/>
<keyword evidence="6" id="KW-1185">Reference proteome</keyword>
<dbReference type="SMART" id="SM00345">
    <property type="entry name" value="HTH_GNTR"/>
    <property type="match status" value="1"/>
</dbReference>
<dbReference type="InterPro" id="IPR008920">
    <property type="entry name" value="TF_FadR/GntR_C"/>
</dbReference>
<dbReference type="Pfam" id="PF00392">
    <property type="entry name" value="GntR"/>
    <property type="match status" value="1"/>
</dbReference>
<dbReference type="SUPFAM" id="SSF48008">
    <property type="entry name" value="GntR ligand-binding domain-like"/>
    <property type="match status" value="1"/>
</dbReference>
<dbReference type="Gene3D" id="1.10.10.10">
    <property type="entry name" value="Winged helix-like DNA-binding domain superfamily/Winged helix DNA-binding domain"/>
    <property type="match status" value="1"/>
</dbReference>
<evidence type="ECO:0000313" key="5">
    <source>
        <dbReference type="EMBL" id="QKJ86834.1"/>
    </source>
</evidence>